<dbReference type="GO" id="GO:0030420">
    <property type="term" value="P:establishment of competence for transformation"/>
    <property type="evidence" value="ECO:0007669"/>
    <property type="project" value="InterPro"/>
</dbReference>
<keyword evidence="13" id="KW-1185">Reference proteome</keyword>
<reference evidence="13" key="1">
    <citation type="submission" date="2018-12" db="EMBL/GenBank/DDBJ databases">
        <title>Genome sequence of Peanibacillus sp.</title>
        <authorList>
            <person name="Subramani G."/>
            <person name="Srinivasan S."/>
            <person name="Kim M.K."/>
        </authorList>
    </citation>
    <scope>NUCLEOTIDE SEQUENCE [LARGE SCALE GENOMIC DNA]</scope>
    <source>
        <strain evidence="13">18JY67-1</strain>
    </source>
</reference>
<keyword evidence="3 9" id="KW-0812">Transmembrane</keyword>
<comment type="catalytic activity">
    <reaction evidence="6">
        <text>3',5'-cyclic CMP + H2O = CMP + H(+)</text>
        <dbReference type="Rhea" id="RHEA:72675"/>
        <dbReference type="ChEBI" id="CHEBI:15377"/>
        <dbReference type="ChEBI" id="CHEBI:15378"/>
        <dbReference type="ChEBI" id="CHEBI:58003"/>
        <dbReference type="ChEBI" id="CHEBI:60377"/>
    </reaction>
    <physiologicalReaction direction="left-to-right" evidence="6">
        <dbReference type="Rhea" id="RHEA:72676"/>
    </physiologicalReaction>
</comment>
<feature type="transmembrane region" description="Helical" evidence="9">
    <location>
        <begin position="6"/>
        <end position="30"/>
    </location>
</feature>
<dbReference type="InterPro" id="IPR004797">
    <property type="entry name" value="Competence_ComEC/Rec2"/>
</dbReference>
<evidence type="ECO:0000256" key="1">
    <source>
        <dbReference type="ARBA" id="ARBA00004651"/>
    </source>
</evidence>
<organism evidence="12 13">
    <name type="scientific">Paenibacillus albus</name>
    <dbReference type="NCBI Taxonomy" id="2495582"/>
    <lineage>
        <taxon>Bacteria</taxon>
        <taxon>Bacillati</taxon>
        <taxon>Bacillota</taxon>
        <taxon>Bacilli</taxon>
        <taxon>Bacillales</taxon>
        <taxon>Paenibacillaceae</taxon>
        <taxon>Paenibacillus</taxon>
    </lineage>
</organism>
<dbReference type="OrthoDB" id="9761531at2"/>
<name>A0A3Q8X4P3_9BACL</name>
<dbReference type="CDD" id="cd07731">
    <property type="entry name" value="ComA-like_MBL-fold"/>
    <property type="match status" value="1"/>
</dbReference>
<evidence type="ECO:0000256" key="8">
    <source>
        <dbReference type="ARBA" id="ARBA00048505"/>
    </source>
</evidence>
<dbReference type="SUPFAM" id="SSF56281">
    <property type="entry name" value="Metallo-hydrolase/oxidoreductase"/>
    <property type="match status" value="1"/>
</dbReference>
<evidence type="ECO:0000256" key="5">
    <source>
        <dbReference type="ARBA" id="ARBA00023136"/>
    </source>
</evidence>
<dbReference type="InterPro" id="IPR001279">
    <property type="entry name" value="Metallo-B-lactamas"/>
</dbReference>
<comment type="catalytic activity">
    <reaction evidence="8">
        <text>3',5'-cyclic UMP + H2O = UMP + H(+)</text>
        <dbReference type="Rhea" id="RHEA:70575"/>
        <dbReference type="ChEBI" id="CHEBI:15377"/>
        <dbReference type="ChEBI" id="CHEBI:15378"/>
        <dbReference type="ChEBI" id="CHEBI:57865"/>
        <dbReference type="ChEBI" id="CHEBI:184387"/>
    </reaction>
    <physiologicalReaction direction="left-to-right" evidence="8">
        <dbReference type="Rhea" id="RHEA:70576"/>
    </physiologicalReaction>
</comment>
<protein>
    <submittedName>
        <fullName evidence="12">DNA internalization-related competence protein ComEC/Rec2</fullName>
    </submittedName>
</protein>
<evidence type="ECO:0000256" key="7">
    <source>
        <dbReference type="ARBA" id="ARBA00034301"/>
    </source>
</evidence>
<evidence type="ECO:0000256" key="3">
    <source>
        <dbReference type="ARBA" id="ARBA00022692"/>
    </source>
</evidence>
<dbReference type="InterPro" id="IPR052159">
    <property type="entry name" value="Competence_DNA_uptake"/>
</dbReference>
<dbReference type="GO" id="GO:0005886">
    <property type="term" value="C:plasma membrane"/>
    <property type="evidence" value="ECO:0007669"/>
    <property type="project" value="UniProtKB-SubCell"/>
</dbReference>
<dbReference type="InterPro" id="IPR036866">
    <property type="entry name" value="RibonucZ/Hydroxyglut_hydro"/>
</dbReference>
<comment type="function">
    <text evidence="7">Counteracts the endogenous Pycsar antiviral defense system. Phosphodiesterase that enables metal-dependent hydrolysis of host cyclic nucleotide Pycsar defense signals such as cCMP and cUMP.</text>
</comment>
<keyword evidence="2" id="KW-1003">Cell membrane</keyword>
<feature type="transmembrane region" description="Helical" evidence="9">
    <location>
        <begin position="266"/>
        <end position="283"/>
    </location>
</feature>
<gene>
    <name evidence="12" type="ORF">EJC50_12720</name>
</gene>
<feature type="transmembrane region" description="Helical" evidence="9">
    <location>
        <begin position="98"/>
        <end position="119"/>
    </location>
</feature>
<evidence type="ECO:0000256" key="6">
    <source>
        <dbReference type="ARBA" id="ARBA00034221"/>
    </source>
</evidence>
<dbReference type="InterPro" id="IPR004477">
    <property type="entry name" value="ComEC_N"/>
</dbReference>
<evidence type="ECO:0000313" key="13">
    <source>
        <dbReference type="Proteomes" id="UP000272528"/>
    </source>
</evidence>
<dbReference type="AlphaFoldDB" id="A0A3Q8X4P3"/>
<feature type="transmembrane region" description="Helical" evidence="9">
    <location>
        <begin position="66"/>
        <end position="86"/>
    </location>
</feature>
<dbReference type="NCBIfam" id="TIGR00360">
    <property type="entry name" value="ComEC_N-term"/>
    <property type="match status" value="1"/>
</dbReference>
<feature type="domain" description="ComEC/Rec2-related protein" evidence="11">
    <location>
        <begin position="2"/>
        <end position="213"/>
    </location>
</feature>
<proteinExistence type="predicted"/>
<evidence type="ECO:0000256" key="9">
    <source>
        <dbReference type="SAM" id="Phobius"/>
    </source>
</evidence>
<dbReference type="KEGG" id="palb:EJC50_12720"/>
<evidence type="ECO:0000259" key="10">
    <source>
        <dbReference type="Pfam" id="PF00753"/>
    </source>
</evidence>
<evidence type="ECO:0000259" key="11">
    <source>
        <dbReference type="Pfam" id="PF03772"/>
    </source>
</evidence>
<dbReference type="Pfam" id="PF00753">
    <property type="entry name" value="Lactamase_B"/>
    <property type="match status" value="1"/>
</dbReference>
<dbReference type="Proteomes" id="UP000272528">
    <property type="component" value="Chromosome"/>
</dbReference>
<dbReference type="PANTHER" id="PTHR30619">
    <property type="entry name" value="DNA INTERNALIZATION/COMPETENCE PROTEIN COMEC/REC2"/>
    <property type="match status" value="1"/>
</dbReference>
<feature type="transmembrane region" description="Helical" evidence="9">
    <location>
        <begin position="194"/>
        <end position="212"/>
    </location>
</feature>
<evidence type="ECO:0000313" key="12">
    <source>
        <dbReference type="EMBL" id="AZN40418.1"/>
    </source>
</evidence>
<dbReference type="InterPro" id="IPR035681">
    <property type="entry name" value="ComA-like_MBL"/>
</dbReference>
<dbReference type="Pfam" id="PF03772">
    <property type="entry name" value="Competence"/>
    <property type="match status" value="1"/>
</dbReference>
<evidence type="ECO:0000256" key="4">
    <source>
        <dbReference type="ARBA" id="ARBA00022989"/>
    </source>
</evidence>
<comment type="subcellular location">
    <subcellularLocation>
        <location evidence="1">Cell membrane</location>
        <topology evidence="1">Multi-pass membrane protein</topology>
    </subcellularLocation>
</comment>
<accession>A0A3Q8X4P3</accession>
<evidence type="ECO:0000256" key="2">
    <source>
        <dbReference type="ARBA" id="ARBA00022475"/>
    </source>
</evidence>
<feature type="domain" description="Metallo-beta-lactamase" evidence="10">
    <location>
        <begin position="298"/>
        <end position="528"/>
    </location>
</feature>
<dbReference type="Gene3D" id="3.60.15.10">
    <property type="entry name" value="Ribonuclease Z/Hydroxyacylglutathione hydrolase-like"/>
    <property type="match status" value="1"/>
</dbReference>
<dbReference type="EMBL" id="CP034437">
    <property type="protein sequence ID" value="AZN40418.1"/>
    <property type="molecule type" value="Genomic_DNA"/>
</dbReference>
<dbReference type="PANTHER" id="PTHR30619:SF1">
    <property type="entry name" value="RECOMBINATION PROTEIN 2"/>
    <property type="match status" value="1"/>
</dbReference>
<feature type="transmembrane region" description="Helical" evidence="9">
    <location>
        <begin position="125"/>
        <end position="146"/>
    </location>
</feature>
<keyword evidence="5 9" id="KW-0472">Membrane</keyword>
<dbReference type="NCBIfam" id="TIGR00361">
    <property type="entry name" value="ComEC_Rec2"/>
    <property type="match status" value="1"/>
</dbReference>
<keyword evidence="4 9" id="KW-1133">Transmembrane helix</keyword>
<sequence length="580" mass="64008">MLIAAVPLYVLLAGASPSVVRSGIMAMLGLAAARMHKLKDGLHLLAAAALAMLAWDPYMLGNVGFQLSFLGTAGLIFGVAPVRRCLPRGKHKWQASLLDLLTVTWVAQAVSLPLTLYYFNQLHLLSLLANLILVPFISFLVMPLGGASMLLDSMWHPAGVLAAHVASIGNELTFAFVAKLSSWNSFRLIWATPPLWWVIACYAALMLAFSALNRMYATPLILQSEEEQEEEIRVRSDTQPLFAGQTTSFIQLDEDGSWFSKRMNGFQLLLSSIAFVVLLVWAYNPDVFNRHGYVQFIDVGQGDSILIRSAAGKNILIDGGGAVQFGNRESWRQRKDPYEVGQKLLLPLLSQRGVSHIDLLVLSHLDSDHIKGLQAIIASIPVKAILWNGTWKDSEDAIYMLRTALNKEIPLYPARAGLEWLIDKHTSISILNTPVSASARQAGSIPKEEEQNGQSVALRLRLYDRQFLFTGDADIAEEQHILAELNQLVAPPIRPIDVMKISHHGSKTSTSEEWLSYWKPRTAVISVGRNNVYGHPADLVINRLAAAGIPVKRTDWGGEIQFRVSPNGTLAVKQKIPVHN</sequence>